<dbReference type="GO" id="GO:0015774">
    <property type="term" value="P:polysaccharide transport"/>
    <property type="evidence" value="ECO:0007669"/>
    <property type="project" value="InterPro"/>
</dbReference>
<keyword evidence="2" id="KW-1185">Reference proteome</keyword>
<dbReference type="AlphaFoldDB" id="A0A3P1SW24"/>
<dbReference type="GO" id="GO:0000271">
    <property type="term" value="P:polysaccharide biosynthetic process"/>
    <property type="evidence" value="ECO:0007669"/>
    <property type="project" value="InterPro"/>
</dbReference>
<gene>
    <name evidence="1" type="ORF">EHS89_01745</name>
</gene>
<sequence length="421" mass="48512">MSASINKVFLLLQGPPSSFSKLLGQELKKRGAKCYRINLCLGDWFYWNGKDTTNYMGSLADWPSFLNQFIKQHQVTDILYYADRFPYHREAIKVAGDNNINAITYENGYLRPHWITLEHNGMSRLSHFPSDPEYILSEGKKYPMPVAEKNLGHPFWKEAFHEVFFNLTNFFDLLFFRKYQSDKVYNPLFEYLHYIPRLFRESKNNLIAEQITEQLYKENSGFFIFPLQMQNDYQLRENSPFDHQSEAIAMAIKAFSISAPTGHKLLFKIHPLDNGIEEWSKIISTLAQQSGIEDKVLFIDGGNLNKIIKRCNGIITINSTVGVHGVLKEIPVINLGYAMYDIPGLTSQQNLNDFFINPEKPDPELIDSFVRLAAVSIQVQGSFYSKRGRTLAIKLICDKLINSQVNQPNAFVTTPPRMEHK</sequence>
<dbReference type="CDD" id="cd16441">
    <property type="entry name" value="beta_Kdo_transferase_KpsS"/>
    <property type="match status" value="1"/>
</dbReference>
<dbReference type="EMBL" id="RQXV01000001">
    <property type="protein sequence ID" value="RRD01310.1"/>
    <property type="molecule type" value="Genomic_DNA"/>
</dbReference>
<accession>A0A3P1SW24</accession>
<dbReference type="OrthoDB" id="9794206at2"/>
<protein>
    <submittedName>
        <fullName evidence="1">Capsular biosynthesis protein</fullName>
    </submittedName>
</protein>
<evidence type="ECO:0000313" key="2">
    <source>
        <dbReference type="Proteomes" id="UP000267535"/>
    </source>
</evidence>
<evidence type="ECO:0000313" key="1">
    <source>
        <dbReference type="EMBL" id="RRD01310.1"/>
    </source>
</evidence>
<proteinExistence type="predicted"/>
<reference evidence="1 2" key="1">
    <citation type="submission" date="2018-11" db="EMBL/GenBank/DDBJ databases">
        <title>The draft genome sequence of Amphritea balenae JAMM 1525T.</title>
        <authorList>
            <person name="Fang Z."/>
            <person name="Zhang Y."/>
            <person name="Han X."/>
        </authorList>
    </citation>
    <scope>NUCLEOTIDE SEQUENCE [LARGE SCALE GENOMIC DNA]</scope>
    <source>
        <strain evidence="1 2">JAMM 1525</strain>
    </source>
</reference>
<dbReference type="InterPro" id="IPR007833">
    <property type="entry name" value="Capsule_polysaccharide_synth"/>
</dbReference>
<comment type="caution">
    <text evidence="1">The sequence shown here is derived from an EMBL/GenBank/DDBJ whole genome shotgun (WGS) entry which is preliminary data.</text>
</comment>
<dbReference type="Pfam" id="PF05159">
    <property type="entry name" value="Capsule_synth"/>
    <property type="match status" value="1"/>
</dbReference>
<organism evidence="1 2">
    <name type="scientific">Amphritea balenae</name>
    <dbReference type="NCBI Taxonomy" id="452629"/>
    <lineage>
        <taxon>Bacteria</taxon>
        <taxon>Pseudomonadati</taxon>
        <taxon>Pseudomonadota</taxon>
        <taxon>Gammaproteobacteria</taxon>
        <taxon>Oceanospirillales</taxon>
        <taxon>Oceanospirillaceae</taxon>
        <taxon>Amphritea</taxon>
    </lineage>
</organism>
<name>A0A3P1SW24_9GAMM</name>
<dbReference type="RefSeq" id="WP_124924383.1">
    <property type="nucleotide sequence ID" value="NZ_BMOH01000001.1"/>
</dbReference>
<dbReference type="Proteomes" id="UP000267535">
    <property type="component" value="Unassembled WGS sequence"/>
</dbReference>